<feature type="non-terminal residue" evidence="9">
    <location>
        <position position="1"/>
    </location>
</feature>
<comment type="caution">
    <text evidence="9">The sequence shown here is derived from an EMBL/GenBank/DDBJ whole genome shotgun (WGS) entry which is preliminary data.</text>
</comment>
<evidence type="ECO:0000256" key="8">
    <source>
        <dbReference type="SAM" id="Phobius"/>
    </source>
</evidence>
<reference evidence="9 10" key="1">
    <citation type="submission" date="2018-05" db="EMBL/GenBank/DDBJ databases">
        <title>Draft genome sequence of Scytalidium lignicola DSM 105466, a ubiquitous saprotrophic fungus.</title>
        <authorList>
            <person name="Buettner E."/>
            <person name="Gebauer A.M."/>
            <person name="Hofrichter M."/>
            <person name="Liers C."/>
            <person name="Kellner H."/>
        </authorList>
    </citation>
    <scope>NUCLEOTIDE SEQUENCE [LARGE SCALE GENOMIC DNA]</scope>
    <source>
        <strain evidence="9 10">DSM 105466</strain>
    </source>
</reference>
<evidence type="ECO:0000256" key="5">
    <source>
        <dbReference type="ARBA" id="ARBA00023033"/>
    </source>
</evidence>
<feature type="binding site" description="axial binding residue" evidence="6">
    <location>
        <position position="450"/>
    </location>
    <ligand>
        <name>heme</name>
        <dbReference type="ChEBI" id="CHEBI:30413"/>
    </ligand>
    <ligandPart>
        <name>Fe</name>
        <dbReference type="ChEBI" id="CHEBI:18248"/>
    </ligandPart>
</feature>
<organism evidence="9 10">
    <name type="scientific">Scytalidium lignicola</name>
    <name type="common">Hyphomycete</name>
    <dbReference type="NCBI Taxonomy" id="5539"/>
    <lineage>
        <taxon>Eukaryota</taxon>
        <taxon>Fungi</taxon>
        <taxon>Dikarya</taxon>
        <taxon>Ascomycota</taxon>
        <taxon>Pezizomycotina</taxon>
        <taxon>Leotiomycetes</taxon>
        <taxon>Leotiomycetes incertae sedis</taxon>
        <taxon>Scytalidium</taxon>
    </lineage>
</organism>
<keyword evidence="3 7" id="KW-0560">Oxidoreductase</keyword>
<evidence type="ECO:0008006" key="11">
    <source>
        <dbReference type="Google" id="ProtNLM"/>
    </source>
</evidence>
<dbReference type="PROSITE" id="PS00086">
    <property type="entry name" value="CYTOCHROME_P450"/>
    <property type="match status" value="1"/>
</dbReference>
<dbReference type="Gene3D" id="1.10.630.10">
    <property type="entry name" value="Cytochrome P450"/>
    <property type="match status" value="1"/>
</dbReference>
<accession>A0A3E2H7G5</accession>
<dbReference type="GO" id="GO:0004497">
    <property type="term" value="F:monooxygenase activity"/>
    <property type="evidence" value="ECO:0007669"/>
    <property type="project" value="UniProtKB-KW"/>
</dbReference>
<dbReference type="SUPFAM" id="SSF48264">
    <property type="entry name" value="Cytochrome P450"/>
    <property type="match status" value="1"/>
</dbReference>
<keyword evidence="4 6" id="KW-0408">Iron</keyword>
<keyword evidence="10" id="KW-1185">Reference proteome</keyword>
<evidence type="ECO:0000256" key="4">
    <source>
        <dbReference type="ARBA" id="ARBA00023004"/>
    </source>
</evidence>
<keyword evidence="8" id="KW-1133">Transmembrane helix</keyword>
<dbReference type="GO" id="GO:0016705">
    <property type="term" value="F:oxidoreductase activity, acting on paired donors, with incorporation or reduction of molecular oxygen"/>
    <property type="evidence" value="ECO:0007669"/>
    <property type="project" value="InterPro"/>
</dbReference>
<dbReference type="OrthoDB" id="1055148at2759"/>
<dbReference type="EMBL" id="NCSJ02000133">
    <property type="protein sequence ID" value="RFU29308.1"/>
    <property type="molecule type" value="Genomic_DNA"/>
</dbReference>
<dbReference type="STRING" id="5539.A0A3E2H7G5"/>
<sequence>MQVIIAFAPKIALSFFVLLIFYVLIFIGRRPKGCPPGPPTLPVIGNLHQLPRKDTHLAYQRWSKEYGPIFSLQLGQQTVIVLARGDMIKKIVDKRSSNYADRPSLYIQDVWEHSRIIMRGYDNLWKIERKLYHMFLNSNVAAKYIPYQSLETKKLCFDLLEDPASFVNHIGRTTTSIATSMTYGFRVNSYDSPALQKLFENAHGFFKLIHGSQYLDWFPMLRGVVKLLPVSLNPFATKATRIYHAERKHFYNLFEEAKQRSEKPGPLPNFVSDIVRAQQTWKDPSTTQLLTDHAAAYIAGISFEGGADTSRNTLIGFIKAMALFPDAQRAAQRELDKVVGDKLPEFEDFDNLPYIRCVIKESLRWMPTAISGAVPHAARNADNVDGYYIPAGATVVLAVWSCNNDELQFEDPRVFNPARHNAELSLGQAATAADVRNRDSWTFGAGRRICPGLHVAEKTLFLAIARILWAFDISPAKDESGKPIDIERDAVTQSIAACPLPFKCEITARNEQRAQAVHASWEEAQSLLNTDGNYKVNILE</sequence>
<keyword evidence="8" id="KW-0812">Transmembrane</keyword>
<dbReference type="GO" id="GO:0020037">
    <property type="term" value="F:heme binding"/>
    <property type="evidence" value="ECO:0007669"/>
    <property type="project" value="InterPro"/>
</dbReference>
<dbReference type="Pfam" id="PF00067">
    <property type="entry name" value="p450"/>
    <property type="match status" value="1"/>
</dbReference>
<dbReference type="InterPro" id="IPR036396">
    <property type="entry name" value="Cyt_P450_sf"/>
</dbReference>
<dbReference type="OMA" id="IFEEMTW"/>
<dbReference type="CDD" id="cd11065">
    <property type="entry name" value="CYP64-like"/>
    <property type="match status" value="1"/>
</dbReference>
<evidence type="ECO:0000256" key="2">
    <source>
        <dbReference type="ARBA" id="ARBA00022723"/>
    </source>
</evidence>
<comment type="cofactor">
    <cofactor evidence="6">
        <name>heme</name>
        <dbReference type="ChEBI" id="CHEBI:30413"/>
    </cofactor>
</comment>
<evidence type="ECO:0000256" key="7">
    <source>
        <dbReference type="RuleBase" id="RU000461"/>
    </source>
</evidence>
<keyword evidence="5 7" id="KW-0503">Monooxygenase</keyword>
<dbReference type="PANTHER" id="PTHR46300:SF2">
    <property type="entry name" value="CYTOCHROME P450 MONOOXYGENASE ALNH-RELATED"/>
    <property type="match status" value="1"/>
</dbReference>
<evidence type="ECO:0000313" key="10">
    <source>
        <dbReference type="Proteomes" id="UP000258309"/>
    </source>
</evidence>
<feature type="non-terminal residue" evidence="9">
    <location>
        <position position="540"/>
    </location>
</feature>
<dbReference type="Proteomes" id="UP000258309">
    <property type="component" value="Unassembled WGS sequence"/>
</dbReference>
<dbReference type="PANTHER" id="PTHR46300">
    <property type="entry name" value="P450, PUTATIVE (EUROFUNG)-RELATED-RELATED"/>
    <property type="match status" value="1"/>
</dbReference>
<feature type="transmembrane region" description="Helical" evidence="8">
    <location>
        <begin position="7"/>
        <end position="28"/>
    </location>
</feature>
<proteinExistence type="inferred from homology"/>
<keyword evidence="2 6" id="KW-0479">Metal-binding</keyword>
<dbReference type="InterPro" id="IPR002401">
    <property type="entry name" value="Cyt_P450_E_grp-I"/>
</dbReference>
<evidence type="ECO:0000313" key="9">
    <source>
        <dbReference type="EMBL" id="RFU29308.1"/>
    </source>
</evidence>
<protein>
    <recommendedName>
        <fullName evidence="11">Cytochrome P450</fullName>
    </recommendedName>
</protein>
<dbReference type="InterPro" id="IPR050364">
    <property type="entry name" value="Cytochrome_P450_fung"/>
</dbReference>
<dbReference type="InterPro" id="IPR017972">
    <property type="entry name" value="Cyt_P450_CS"/>
</dbReference>
<evidence type="ECO:0000256" key="3">
    <source>
        <dbReference type="ARBA" id="ARBA00023002"/>
    </source>
</evidence>
<dbReference type="PRINTS" id="PR00463">
    <property type="entry name" value="EP450I"/>
</dbReference>
<dbReference type="InterPro" id="IPR001128">
    <property type="entry name" value="Cyt_P450"/>
</dbReference>
<comment type="similarity">
    <text evidence="1 7">Belongs to the cytochrome P450 family.</text>
</comment>
<evidence type="ECO:0000256" key="6">
    <source>
        <dbReference type="PIRSR" id="PIRSR602401-1"/>
    </source>
</evidence>
<name>A0A3E2H7G5_SCYLI</name>
<evidence type="ECO:0000256" key="1">
    <source>
        <dbReference type="ARBA" id="ARBA00010617"/>
    </source>
</evidence>
<dbReference type="AlphaFoldDB" id="A0A3E2H7G5"/>
<dbReference type="GO" id="GO:0005506">
    <property type="term" value="F:iron ion binding"/>
    <property type="evidence" value="ECO:0007669"/>
    <property type="project" value="InterPro"/>
</dbReference>
<gene>
    <name evidence="9" type="ORF">B7463_g7033</name>
</gene>
<keyword evidence="8" id="KW-0472">Membrane</keyword>
<keyword evidence="6 7" id="KW-0349">Heme</keyword>